<sequence length="90" mass="10137">MGGSRSNCTTEECQRRERNFVLTSVTSPQTFNRCIKSIMCLYLLPVSGFRELIVKSEEEEAVALVVVKAEVEVVYNQAVQPTNADEAKFF</sequence>
<dbReference type="Proteomes" id="UP001151699">
    <property type="component" value="Chromosome B"/>
</dbReference>
<evidence type="ECO:0000313" key="1">
    <source>
        <dbReference type="EMBL" id="KAJ6640692.1"/>
    </source>
</evidence>
<name>A0A9Q0S071_9DIPT</name>
<reference evidence="1" key="1">
    <citation type="submission" date="2022-07" db="EMBL/GenBank/DDBJ databases">
        <authorList>
            <person name="Trinca V."/>
            <person name="Uliana J.V.C."/>
            <person name="Torres T.T."/>
            <person name="Ward R.J."/>
            <person name="Monesi N."/>
        </authorList>
    </citation>
    <scope>NUCLEOTIDE SEQUENCE</scope>
    <source>
        <strain evidence="1">HSMRA1968</strain>
        <tissue evidence="1">Whole embryos</tissue>
    </source>
</reference>
<accession>A0A9Q0S071</accession>
<dbReference type="EMBL" id="WJQU01000002">
    <property type="protein sequence ID" value="KAJ6640692.1"/>
    <property type="molecule type" value="Genomic_DNA"/>
</dbReference>
<gene>
    <name evidence="1" type="ORF">Bhyg_05623</name>
</gene>
<protein>
    <submittedName>
        <fullName evidence="1">Uncharacterized protein</fullName>
    </submittedName>
</protein>
<proteinExistence type="predicted"/>
<evidence type="ECO:0000313" key="2">
    <source>
        <dbReference type="Proteomes" id="UP001151699"/>
    </source>
</evidence>
<comment type="caution">
    <text evidence="1">The sequence shown here is derived from an EMBL/GenBank/DDBJ whole genome shotgun (WGS) entry which is preliminary data.</text>
</comment>
<organism evidence="1 2">
    <name type="scientific">Pseudolycoriella hygida</name>
    <dbReference type="NCBI Taxonomy" id="35572"/>
    <lineage>
        <taxon>Eukaryota</taxon>
        <taxon>Metazoa</taxon>
        <taxon>Ecdysozoa</taxon>
        <taxon>Arthropoda</taxon>
        <taxon>Hexapoda</taxon>
        <taxon>Insecta</taxon>
        <taxon>Pterygota</taxon>
        <taxon>Neoptera</taxon>
        <taxon>Endopterygota</taxon>
        <taxon>Diptera</taxon>
        <taxon>Nematocera</taxon>
        <taxon>Sciaroidea</taxon>
        <taxon>Sciaridae</taxon>
        <taxon>Pseudolycoriella</taxon>
    </lineage>
</organism>
<dbReference type="AlphaFoldDB" id="A0A9Q0S071"/>
<keyword evidence="2" id="KW-1185">Reference proteome</keyword>